<evidence type="ECO:0000256" key="1">
    <source>
        <dbReference type="SAM" id="MobiDB-lite"/>
    </source>
</evidence>
<proteinExistence type="predicted"/>
<organism evidence="2 3">
    <name type="scientific">Candidatus Tanganyikabacteria bacterium</name>
    <dbReference type="NCBI Taxonomy" id="2961651"/>
    <lineage>
        <taxon>Bacteria</taxon>
        <taxon>Bacillati</taxon>
        <taxon>Candidatus Sericytochromatia</taxon>
        <taxon>Candidatus Tanganyikabacteria</taxon>
    </lineage>
</organism>
<dbReference type="EMBL" id="VGJX01000107">
    <property type="protein sequence ID" value="MBM3274044.1"/>
    <property type="molecule type" value="Genomic_DNA"/>
</dbReference>
<feature type="compositionally biased region" description="Polar residues" evidence="1">
    <location>
        <begin position="122"/>
        <end position="143"/>
    </location>
</feature>
<gene>
    <name evidence="2" type="ORF">FJZ00_02740</name>
</gene>
<sequence>MGFIDSLKSAVGSVVRKIGSVFDKPDPPEPKLHMAPDRNDVSPTCGNPNPQSELPLPAPQKQSTTSNGVYRYISEEGKKQAWIEAKKQYGDDVPAPPAGQYNSLAWDNKLKAWDTSNIDFISNGRQISPGSNPGRNGDFQISQNGGGRSGRGSGTAPPTQWA</sequence>
<protein>
    <submittedName>
        <fullName evidence="2">Uncharacterized protein</fullName>
    </submittedName>
</protein>
<accession>A0A937X148</accession>
<evidence type="ECO:0000313" key="3">
    <source>
        <dbReference type="Proteomes" id="UP000703893"/>
    </source>
</evidence>
<feature type="compositionally biased region" description="Basic and acidic residues" evidence="1">
    <location>
        <begin position="23"/>
        <end position="40"/>
    </location>
</feature>
<feature type="compositionally biased region" description="Polar residues" evidence="1">
    <location>
        <begin position="41"/>
        <end position="52"/>
    </location>
</feature>
<feature type="region of interest" description="Disordered" evidence="1">
    <location>
        <begin position="122"/>
        <end position="162"/>
    </location>
</feature>
<evidence type="ECO:0000313" key="2">
    <source>
        <dbReference type="EMBL" id="MBM3274044.1"/>
    </source>
</evidence>
<dbReference type="Proteomes" id="UP000703893">
    <property type="component" value="Unassembled WGS sequence"/>
</dbReference>
<comment type="caution">
    <text evidence="2">The sequence shown here is derived from an EMBL/GenBank/DDBJ whole genome shotgun (WGS) entry which is preliminary data.</text>
</comment>
<reference evidence="2 3" key="1">
    <citation type="submission" date="2019-03" db="EMBL/GenBank/DDBJ databases">
        <title>Lake Tanganyika Metagenome-Assembled Genomes (MAGs).</title>
        <authorList>
            <person name="Tran P."/>
        </authorList>
    </citation>
    <scope>NUCLEOTIDE SEQUENCE [LARGE SCALE GENOMIC DNA]</scope>
    <source>
        <strain evidence="2">K_DeepCast_65m_m2_236</strain>
    </source>
</reference>
<dbReference type="AlphaFoldDB" id="A0A937X148"/>
<name>A0A937X148_9BACT</name>
<feature type="compositionally biased region" description="Gly residues" evidence="1">
    <location>
        <begin position="144"/>
        <end position="153"/>
    </location>
</feature>
<feature type="region of interest" description="Disordered" evidence="1">
    <location>
        <begin position="18"/>
        <end position="68"/>
    </location>
</feature>